<dbReference type="GO" id="GO:0003700">
    <property type="term" value="F:DNA-binding transcription factor activity"/>
    <property type="evidence" value="ECO:0007669"/>
    <property type="project" value="TreeGrafter"/>
</dbReference>
<accession>A0A1H0J0L9</accession>
<dbReference type="EMBL" id="FNIX01000002">
    <property type="protein sequence ID" value="SDO37284.1"/>
    <property type="molecule type" value="Genomic_DNA"/>
</dbReference>
<evidence type="ECO:0000256" key="1">
    <source>
        <dbReference type="ARBA" id="ARBA00023015"/>
    </source>
</evidence>
<dbReference type="AlphaFoldDB" id="A0A1H0J0L9"/>
<reference evidence="7" key="1">
    <citation type="submission" date="2016-10" db="EMBL/GenBank/DDBJ databases">
        <authorList>
            <person name="Varghese N."/>
            <person name="Submissions S."/>
        </authorList>
    </citation>
    <scope>NUCLEOTIDE SEQUENCE [LARGE SCALE GENOMIC DNA]</scope>
    <source>
        <strain evidence="7">CGMCC 4.6609</strain>
    </source>
</reference>
<dbReference type="RefSeq" id="WP_218130202.1">
    <property type="nucleotide sequence ID" value="NZ_FNIX01000002.1"/>
</dbReference>
<evidence type="ECO:0000313" key="6">
    <source>
        <dbReference type="EMBL" id="SDO37284.1"/>
    </source>
</evidence>
<organism evidence="6 7">
    <name type="scientific">Lentzea jiangxiensis</name>
    <dbReference type="NCBI Taxonomy" id="641025"/>
    <lineage>
        <taxon>Bacteria</taxon>
        <taxon>Bacillati</taxon>
        <taxon>Actinomycetota</taxon>
        <taxon>Actinomycetes</taxon>
        <taxon>Pseudonocardiales</taxon>
        <taxon>Pseudonocardiaceae</taxon>
        <taxon>Lentzea</taxon>
    </lineage>
</organism>
<name>A0A1H0J0L9_9PSEU</name>
<evidence type="ECO:0000259" key="5">
    <source>
        <dbReference type="PROSITE" id="PS50977"/>
    </source>
</evidence>
<keyword evidence="2 4" id="KW-0238">DNA-binding</keyword>
<evidence type="ECO:0000256" key="2">
    <source>
        <dbReference type="ARBA" id="ARBA00023125"/>
    </source>
</evidence>
<dbReference type="SUPFAM" id="SSF48498">
    <property type="entry name" value="Tetracyclin repressor-like, C-terminal domain"/>
    <property type="match status" value="1"/>
</dbReference>
<dbReference type="Gene3D" id="1.10.10.60">
    <property type="entry name" value="Homeodomain-like"/>
    <property type="match status" value="1"/>
</dbReference>
<dbReference type="InterPro" id="IPR001647">
    <property type="entry name" value="HTH_TetR"/>
</dbReference>
<gene>
    <name evidence="6" type="ORF">SAMN05421507_102322</name>
</gene>
<dbReference type="Proteomes" id="UP000199691">
    <property type="component" value="Unassembled WGS sequence"/>
</dbReference>
<dbReference type="InterPro" id="IPR025996">
    <property type="entry name" value="MT1864/Rv1816-like_C"/>
</dbReference>
<evidence type="ECO:0000256" key="3">
    <source>
        <dbReference type="ARBA" id="ARBA00023163"/>
    </source>
</evidence>
<dbReference type="Gene3D" id="1.10.357.10">
    <property type="entry name" value="Tetracycline Repressor, domain 2"/>
    <property type="match status" value="1"/>
</dbReference>
<protein>
    <submittedName>
        <fullName evidence="6">Regulatory protein, tetR family</fullName>
    </submittedName>
</protein>
<dbReference type="PANTHER" id="PTHR30055:SF234">
    <property type="entry name" value="HTH-TYPE TRANSCRIPTIONAL REGULATOR BETI"/>
    <property type="match status" value="1"/>
</dbReference>
<proteinExistence type="predicted"/>
<dbReference type="InterPro" id="IPR050109">
    <property type="entry name" value="HTH-type_TetR-like_transc_reg"/>
</dbReference>
<dbReference type="Pfam" id="PF00440">
    <property type="entry name" value="TetR_N"/>
    <property type="match status" value="1"/>
</dbReference>
<keyword evidence="1" id="KW-0805">Transcription regulation</keyword>
<dbReference type="PROSITE" id="PS50977">
    <property type="entry name" value="HTH_TETR_2"/>
    <property type="match status" value="1"/>
</dbReference>
<feature type="DNA-binding region" description="H-T-H motif" evidence="4">
    <location>
        <begin position="27"/>
        <end position="46"/>
    </location>
</feature>
<dbReference type="InterPro" id="IPR009057">
    <property type="entry name" value="Homeodomain-like_sf"/>
</dbReference>
<dbReference type="GO" id="GO:0000976">
    <property type="term" value="F:transcription cis-regulatory region binding"/>
    <property type="evidence" value="ECO:0007669"/>
    <property type="project" value="TreeGrafter"/>
</dbReference>
<dbReference type="InterPro" id="IPR036271">
    <property type="entry name" value="Tet_transcr_reg_TetR-rel_C_sf"/>
</dbReference>
<feature type="domain" description="HTH tetR-type" evidence="5">
    <location>
        <begin position="4"/>
        <end position="64"/>
    </location>
</feature>
<dbReference type="Pfam" id="PF13305">
    <property type="entry name" value="TetR_C_33"/>
    <property type="match status" value="1"/>
</dbReference>
<dbReference type="STRING" id="641025.SAMN05421507_102322"/>
<dbReference type="SUPFAM" id="SSF46689">
    <property type="entry name" value="Homeodomain-like"/>
    <property type="match status" value="1"/>
</dbReference>
<evidence type="ECO:0000313" key="7">
    <source>
        <dbReference type="Proteomes" id="UP000199691"/>
    </source>
</evidence>
<dbReference type="PANTHER" id="PTHR30055">
    <property type="entry name" value="HTH-TYPE TRANSCRIPTIONAL REGULATOR RUTR"/>
    <property type="match status" value="1"/>
</dbReference>
<sequence>MRQALTAPAVIAEAATLADEQGFQAVTLSAVARRLGVQAPSLYTHVQDLEALKDGVTARALAELSAGISEAIAGRSGRHALQAFADTHRGYARAFPGRWQSLQRRAGRPVVRSDAARTLAEQAGAVLRGYPVPSTEHVHAIRLLGSTINGFLSLERTGGFDHSEPAPEESWHRTVTALDALLNAWPSTRDETRP</sequence>
<keyword evidence="7" id="KW-1185">Reference proteome</keyword>
<evidence type="ECO:0000256" key="4">
    <source>
        <dbReference type="PROSITE-ProRule" id="PRU00335"/>
    </source>
</evidence>
<keyword evidence="3" id="KW-0804">Transcription</keyword>